<accession>A0A918NZJ0</accession>
<proteinExistence type="predicted"/>
<sequence>MLPLRVFRSRDVYGADVIMPLMVDAAGGRRLFGHQFRTALCPQDVLGYGAFKADASAPLEDTLPARDSGTASRPPAQDFAFGRQRGTPPWRGTRGRASPATGSRCCPAADYPARCRAA</sequence>
<organism evidence="2 3">
    <name type="scientific">Streptomyces minutiscleroticus</name>
    <dbReference type="NCBI Taxonomy" id="68238"/>
    <lineage>
        <taxon>Bacteria</taxon>
        <taxon>Bacillati</taxon>
        <taxon>Actinomycetota</taxon>
        <taxon>Actinomycetes</taxon>
        <taxon>Kitasatosporales</taxon>
        <taxon>Streptomycetaceae</taxon>
        <taxon>Streptomyces</taxon>
    </lineage>
</organism>
<evidence type="ECO:0000313" key="3">
    <source>
        <dbReference type="Proteomes" id="UP000619244"/>
    </source>
</evidence>
<keyword evidence="3" id="KW-1185">Reference proteome</keyword>
<comment type="caution">
    <text evidence="2">The sequence shown here is derived from an EMBL/GenBank/DDBJ whole genome shotgun (WGS) entry which is preliminary data.</text>
</comment>
<dbReference type="Proteomes" id="UP000619244">
    <property type="component" value="Unassembled WGS sequence"/>
</dbReference>
<reference evidence="2" key="1">
    <citation type="journal article" date="2014" name="Int. J. Syst. Evol. Microbiol.">
        <title>Complete genome sequence of Corynebacterium casei LMG S-19264T (=DSM 44701T), isolated from a smear-ripened cheese.</title>
        <authorList>
            <consortium name="US DOE Joint Genome Institute (JGI-PGF)"/>
            <person name="Walter F."/>
            <person name="Albersmeier A."/>
            <person name="Kalinowski J."/>
            <person name="Ruckert C."/>
        </authorList>
    </citation>
    <scope>NUCLEOTIDE SEQUENCE</scope>
    <source>
        <strain evidence="2">JCM 4790</strain>
    </source>
</reference>
<dbReference type="EMBL" id="BMVU01000067">
    <property type="protein sequence ID" value="GGY08523.1"/>
    <property type="molecule type" value="Genomic_DNA"/>
</dbReference>
<gene>
    <name evidence="2" type="ORF">GCM10010358_71860</name>
</gene>
<reference evidence="2" key="2">
    <citation type="submission" date="2020-09" db="EMBL/GenBank/DDBJ databases">
        <authorList>
            <person name="Sun Q."/>
            <person name="Ohkuma M."/>
        </authorList>
    </citation>
    <scope>NUCLEOTIDE SEQUENCE</scope>
    <source>
        <strain evidence="2">JCM 4790</strain>
    </source>
</reference>
<name>A0A918NZJ0_9ACTN</name>
<evidence type="ECO:0000313" key="2">
    <source>
        <dbReference type="EMBL" id="GGY08523.1"/>
    </source>
</evidence>
<protein>
    <submittedName>
        <fullName evidence="2">Uncharacterized protein</fullName>
    </submittedName>
</protein>
<feature type="compositionally biased region" description="Low complexity" evidence="1">
    <location>
        <begin position="82"/>
        <end position="96"/>
    </location>
</feature>
<dbReference type="AlphaFoldDB" id="A0A918NZJ0"/>
<feature type="region of interest" description="Disordered" evidence="1">
    <location>
        <begin position="60"/>
        <end position="109"/>
    </location>
</feature>
<evidence type="ECO:0000256" key="1">
    <source>
        <dbReference type="SAM" id="MobiDB-lite"/>
    </source>
</evidence>